<feature type="non-terminal residue" evidence="1">
    <location>
        <position position="1"/>
    </location>
</feature>
<gene>
    <name evidence="1" type="ORF">WB403_50505</name>
</gene>
<dbReference type="SUPFAM" id="SSF52821">
    <property type="entry name" value="Rhodanese/Cell cycle control phosphatase"/>
    <property type="match status" value="1"/>
</dbReference>
<feature type="non-terminal residue" evidence="1">
    <location>
        <position position="86"/>
    </location>
</feature>
<reference evidence="1 2" key="1">
    <citation type="submission" date="2024-03" db="EMBL/GenBank/DDBJ databases">
        <title>First Report of Pectobacterium brasiliscabiei causing potato scab in china.</title>
        <authorList>
            <person name="Handique U."/>
        </authorList>
    </citation>
    <scope>NUCLEOTIDE SEQUENCE [LARGE SCALE GENOMIC DNA]</scope>
    <source>
        <strain evidence="1 2">ZRIMU1503</strain>
    </source>
</reference>
<protein>
    <recommendedName>
        <fullName evidence="3">Rhodanese-like domain-containing protein</fullName>
    </recommendedName>
</protein>
<keyword evidence="2" id="KW-1185">Reference proteome</keyword>
<dbReference type="Proteomes" id="UP001365781">
    <property type="component" value="Unassembled WGS sequence"/>
</dbReference>
<organism evidence="1 2">
    <name type="scientific">Streptomyces brasiliscabiei</name>
    <dbReference type="NCBI Taxonomy" id="2736302"/>
    <lineage>
        <taxon>Bacteria</taxon>
        <taxon>Bacillati</taxon>
        <taxon>Actinomycetota</taxon>
        <taxon>Actinomycetes</taxon>
        <taxon>Kitasatosporales</taxon>
        <taxon>Streptomycetaceae</taxon>
        <taxon>Streptomyces</taxon>
    </lineage>
</organism>
<accession>A0ABU8GWG3</accession>
<dbReference type="RefSeq" id="WP_419836939.1">
    <property type="nucleotide sequence ID" value="NZ_JBBAYM010000507.1"/>
</dbReference>
<comment type="caution">
    <text evidence="1">The sequence shown here is derived from an EMBL/GenBank/DDBJ whole genome shotgun (WGS) entry which is preliminary data.</text>
</comment>
<dbReference type="InterPro" id="IPR036873">
    <property type="entry name" value="Rhodanese-like_dom_sf"/>
</dbReference>
<dbReference type="Gene3D" id="3.40.250.10">
    <property type="entry name" value="Rhodanese-like domain"/>
    <property type="match status" value="1"/>
</dbReference>
<name>A0ABU8GWG3_9ACTN</name>
<evidence type="ECO:0008006" key="3">
    <source>
        <dbReference type="Google" id="ProtNLM"/>
    </source>
</evidence>
<proteinExistence type="predicted"/>
<evidence type="ECO:0000313" key="2">
    <source>
        <dbReference type="Proteomes" id="UP001365781"/>
    </source>
</evidence>
<sequence>KAVTEGLAAPPQYFPINAKINKEGYSSLDSILEKGLQPLDVLAFKQKIKSGIFLLDTRNADEFTNGFIPGSISIGLEGRFAEWAGS</sequence>
<dbReference type="EMBL" id="JBBAYM010000507">
    <property type="protein sequence ID" value="MEI5617344.1"/>
    <property type="molecule type" value="Genomic_DNA"/>
</dbReference>
<evidence type="ECO:0000313" key="1">
    <source>
        <dbReference type="EMBL" id="MEI5617344.1"/>
    </source>
</evidence>